<accession>A0ABZ2JUE1</accession>
<dbReference type="Pfam" id="PF14534">
    <property type="entry name" value="DUF4440"/>
    <property type="match status" value="1"/>
</dbReference>
<proteinExistence type="predicted"/>
<protein>
    <submittedName>
        <fullName evidence="3">Nuclear transport factor 2 family protein</fullName>
    </submittedName>
</protein>
<keyword evidence="1" id="KW-0732">Signal</keyword>
<dbReference type="SUPFAM" id="SSF54427">
    <property type="entry name" value="NTF2-like"/>
    <property type="match status" value="1"/>
</dbReference>
<evidence type="ECO:0000259" key="2">
    <source>
        <dbReference type="Pfam" id="PF14534"/>
    </source>
</evidence>
<dbReference type="EMBL" id="CP089982">
    <property type="protein sequence ID" value="WXA90089.1"/>
    <property type="molecule type" value="Genomic_DNA"/>
</dbReference>
<sequence>MNQRPLTQVSSIVLKTLSRLLVSAALAGCAAQTTQARQAIPADQERVARELDLAHAQAILRGDQAALSKFWGDDFLINNQWNKVDHGDHIKKGTVTYSSFERTIEASKAYGNTVIVMGHETVVPKGTSPDAGKTIHRRYTDIWVKRDGAWQLVARHANVIADSK</sequence>
<dbReference type="RefSeq" id="WP_394840701.1">
    <property type="nucleotide sequence ID" value="NZ_CP089982.1"/>
</dbReference>
<feature type="domain" description="DUF4440" evidence="2">
    <location>
        <begin position="50"/>
        <end position="152"/>
    </location>
</feature>
<gene>
    <name evidence="3" type="ORF">LZC95_26965</name>
</gene>
<reference evidence="3 4" key="1">
    <citation type="submission" date="2021-12" db="EMBL/GenBank/DDBJ databases">
        <title>Discovery of the Pendulisporaceae a myxobacterial family with distinct sporulation behavior and unique specialized metabolism.</title>
        <authorList>
            <person name="Garcia R."/>
            <person name="Popoff A."/>
            <person name="Bader C.D."/>
            <person name="Loehr J."/>
            <person name="Walesch S."/>
            <person name="Walt C."/>
            <person name="Boldt J."/>
            <person name="Bunk B."/>
            <person name="Haeckl F.J.F.P.J."/>
            <person name="Gunesch A.P."/>
            <person name="Birkelbach J."/>
            <person name="Nuebel U."/>
            <person name="Pietschmann T."/>
            <person name="Bach T."/>
            <person name="Mueller R."/>
        </authorList>
    </citation>
    <scope>NUCLEOTIDE SEQUENCE [LARGE SCALE GENOMIC DNA]</scope>
    <source>
        <strain evidence="3 4">MSr12523</strain>
    </source>
</reference>
<feature type="signal peptide" evidence="1">
    <location>
        <begin position="1"/>
        <end position="27"/>
    </location>
</feature>
<keyword evidence="4" id="KW-1185">Reference proteome</keyword>
<evidence type="ECO:0000256" key="1">
    <source>
        <dbReference type="SAM" id="SignalP"/>
    </source>
</evidence>
<feature type="chain" id="PRO_5046567485" evidence="1">
    <location>
        <begin position="28"/>
        <end position="164"/>
    </location>
</feature>
<organism evidence="3 4">
    <name type="scientific">Pendulispora brunnea</name>
    <dbReference type="NCBI Taxonomy" id="2905690"/>
    <lineage>
        <taxon>Bacteria</taxon>
        <taxon>Pseudomonadati</taxon>
        <taxon>Myxococcota</taxon>
        <taxon>Myxococcia</taxon>
        <taxon>Myxococcales</taxon>
        <taxon>Sorangiineae</taxon>
        <taxon>Pendulisporaceae</taxon>
        <taxon>Pendulispora</taxon>
    </lineage>
</organism>
<evidence type="ECO:0000313" key="4">
    <source>
        <dbReference type="Proteomes" id="UP001379533"/>
    </source>
</evidence>
<dbReference type="InterPro" id="IPR032710">
    <property type="entry name" value="NTF2-like_dom_sf"/>
</dbReference>
<evidence type="ECO:0000313" key="3">
    <source>
        <dbReference type="EMBL" id="WXA90089.1"/>
    </source>
</evidence>
<dbReference type="Proteomes" id="UP001379533">
    <property type="component" value="Chromosome"/>
</dbReference>
<dbReference type="Gene3D" id="3.10.450.50">
    <property type="match status" value="1"/>
</dbReference>
<name>A0ABZ2JUE1_9BACT</name>
<dbReference type="InterPro" id="IPR027843">
    <property type="entry name" value="DUF4440"/>
</dbReference>